<proteinExistence type="predicted"/>
<evidence type="ECO:0000313" key="2">
    <source>
        <dbReference type="EMBL" id="OWL98614.1"/>
    </source>
</evidence>
<sequence>MSSVLFESNRRRRHAHTRRCVRRALRRRLPVIVAAGASTGVTSALLALPPLTGVVASVGAATVLAGRVTWRAYLRHRDDLPETRPVRMP</sequence>
<keyword evidence="3" id="KW-1185">Reference proteome</keyword>
<evidence type="ECO:0000256" key="1">
    <source>
        <dbReference type="SAM" id="Phobius"/>
    </source>
</evidence>
<keyword evidence="1" id="KW-0472">Membrane</keyword>
<name>A0A246BSH0_9DEIO</name>
<keyword evidence="1" id="KW-1133">Transmembrane helix</keyword>
<accession>A0A246BSH0</accession>
<dbReference type="AlphaFoldDB" id="A0A246BSH0"/>
<keyword evidence="1" id="KW-0812">Transmembrane</keyword>
<evidence type="ECO:0000313" key="3">
    <source>
        <dbReference type="Proteomes" id="UP000197208"/>
    </source>
</evidence>
<comment type="caution">
    <text evidence="2">The sequence shown here is derived from an EMBL/GenBank/DDBJ whole genome shotgun (WGS) entry which is preliminary data.</text>
</comment>
<feature type="transmembrane region" description="Helical" evidence="1">
    <location>
        <begin position="54"/>
        <end position="74"/>
    </location>
</feature>
<dbReference type="RefSeq" id="WP_088246890.1">
    <property type="nucleotide sequence ID" value="NZ_NHMK01000006.1"/>
</dbReference>
<feature type="transmembrane region" description="Helical" evidence="1">
    <location>
        <begin position="29"/>
        <end position="48"/>
    </location>
</feature>
<dbReference type="Proteomes" id="UP000197208">
    <property type="component" value="Unassembled WGS sequence"/>
</dbReference>
<dbReference type="EMBL" id="NHMK01000006">
    <property type="protein sequence ID" value="OWL98614.1"/>
    <property type="molecule type" value="Genomic_DNA"/>
</dbReference>
<reference evidence="2 3" key="1">
    <citation type="submission" date="2017-05" db="EMBL/GenBank/DDBJ databases">
        <title>De novo genome assembly of Deniococcus indicus strain DR1.</title>
        <authorList>
            <person name="Chauhan D."/>
            <person name="Yennamalli R.M."/>
            <person name="Priyadarshini R."/>
        </authorList>
    </citation>
    <scope>NUCLEOTIDE SEQUENCE [LARGE SCALE GENOMIC DNA]</scope>
    <source>
        <strain evidence="2 3">DR1</strain>
    </source>
</reference>
<organism evidence="2 3">
    <name type="scientific">Deinococcus indicus</name>
    <dbReference type="NCBI Taxonomy" id="223556"/>
    <lineage>
        <taxon>Bacteria</taxon>
        <taxon>Thermotogati</taxon>
        <taxon>Deinococcota</taxon>
        <taxon>Deinococci</taxon>
        <taxon>Deinococcales</taxon>
        <taxon>Deinococcaceae</taxon>
        <taxon>Deinococcus</taxon>
    </lineage>
</organism>
<gene>
    <name evidence="2" type="ORF">CBQ26_01745</name>
</gene>
<protein>
    <submittedName>
        <fullName evidence="2">Uncharacterized protein</fullName>
    </submittedName>
</protein>